<evidence type="ECO:0000313" key="2">
    <source>
        <dbReference type="EMBL" id="MBB6229088.1"/>
    </source>
</evidence>
<comment type="caution">
    <text evidence="2">The sequence shown here is derived from an EMBL/GenBank/DDBJ whole genome shotgun (WGS) entry which is preliminary data.</text>
</comment>
<dbReference type="GO" id="GO:0020037">
    <property type="term" value="F:heme binding"/>
    <property type="evidence" value="ECO:0007669"/>
    <property type="project" value="InterPro"/>
</dbReference>
<keyword evidence="3" id="KW-1185">Reference proteome</keyword>
<name>A0A841LJF0_9SPHN</name>
<reference evidence="2 3" key="1">
    <citation type="submission" date="2020-08" db="EMBL/GenBank/DDBJ databases">
        <title>Genomic Encyclopedia of Type Strains, Phase IV (KMG-IV): sequencing the most valuable type-strain genomes for metagenomic binning, comparative biology and taxonomic classification.</title>
        <authorList>
            <person name="Goeker M."/>
        </authorList>
    </citation>
    <scope>NUCLEOTIDE SEQUENCE [LARGE SCALE GENOMIC DNA]</scope>
    <source>
        <strain evidence="2 3">DSM 102189</strain>
    </source>
</reference>
<organism evidence="2 3">
    <name type="scientific">Polymorphobacter multimanifer</name>
    <dbReference type="NCBI Taxonomy" id="1070431"/>
    <lineage>
        <taxon>Bacteria</taxon>
        <taxon>Pseudomonadati</taxon>
        <taxon>Pseudomonadota</taxon>
        <taxon>Alphaproteobacteria</taxon>
        <taxon>Sphingomonadales</taxon>
        <taxon>Sphingosinicellaceae</taxon>
        <taxon>Polymorphobacter</taxon>
    </lineage>
</organism>
<evidence type="ECO:0000313" key="3">
    <source>
        <dbReference type="Proteomes" id="UP000538147"/>
    </source>
</evidence>
<gene>
    <name evidence="2" type="ORF">FHS79_003287</name>
</gene>
<feature type="signal peptide" evidence="1">
    <location>
        <begin position="1"/>
        <end position="21"/>
    </location>
</feature>
<dbReference type="SUPFAM" id="SSF46626">
    <property type="entry name" value="Cytochrome c"/>
    <property type="match status" value="1"/>
</dbReference>
<protein>
    <submittedName>
        <fullName evidence="2">Competence protein ComEA</fullName>
    </submittedName>
</protein>
<evidence type="ECO:0000256" key="1">
    <source>
        <dbReference type="SAM" id="SignalP"/>
    </source>
</evidence>
<dbReference type="RefSeq" id="WP_184202501.1">
    <property type="nucleotide sequence ID" value="NZ_BMOX01000091.1"/>
</dbReference>
<keyword evidence="1" id="KW-0732">Signal</keyword>
<dbReference type="InterPro" id="IPR036909">
    <property type="entry name" value="Cyt_c-like_dom_sf"/>
</dbReference>
<dbReference type="AlphaFoldDB" id="A0A841LJF0"/>
<dbReference type="Gene3D" id="1.10.760.10">
    <property type="entry name" value="Cytochrome c-like domain"/>
    <property type="match status" value="1"/>
</dbReference>
<proteinExistence type="predicted"/>
<dbReference type="EMBL" id="JACIIV010000031">
    <property type="protein sequence ID" value="MBB6229088.1"/>
    <property type="molecule type" value="Genomic_DNA"/>
</dbReference>
<dbReference type="GO" id="GO:0009055">
    <property type="term" value="F:electron transfer activity"/>
    <property type="evidence" value="ECO:0007669"/>
    <property type="project" value="InterPro"/>
</dbReference>
<feature type="chain" id="PRO_5032772547" evidence="1">
    <location>
        <begin position="22"/>
        <end position="100"/>
    </location>
</feature>
<dbReference type="Proteomes" id="UP000538147">
    <property type="component" value="Unassembled WGS sequence"/>
</dbReference>
<sequence length="100" mass="10214">MNRVRAVLVSVLAGTSVIAGATALAGAVDLPDGPGKQQVIDSCTRCHGMDVIVAQPRSSDEWAEVVSAMVGQGAVLTDEDFEKVVAYLSANVSPEAASAN</sequence>
<accession>A0A841LJF0</accession>